<dbReference type="GO" id="GO:0009117">
    <property type="term" value="P:nucleotide metabolic process"/>
    <property type="evidence" value="ECO:0007669"/>
    <property type="project" value="TreeGrafter"/>
</dbReference>
<dbReference type="PRINTS" id="PR00332">
    <property type="entry name" value="HISTRIAD"/>
</dbReference>
<dbReference type="InterPro" id="IPR036265">
    <property type="entry name" value="HIT-like_sf"/>
</dbReference>
<accession>A0A1T5AHE4</accession>
<dbReference type="Pfam" id="PF01230">
    <property type="entry name" value="HIT"/>
    <property type="match status" value="1"/>
</dbReference>
<name>A0A1T5AHE4_9SPHI</name>
<dbReference type="SUPFAM" id="SSF54197">
    <property type="entry name" value="HIT-like"/>
    <property type="match status" value="1"/>
</dbReference>
<dbReference type="PANTHER" id="PTHR46648:SF1">
    <property type="entry name" value="ADENOSINE 5'-MONOPHOSPHORAMIDASE HNT1"/>
    <property type="match status" value="1"/>
</dbReference>
<keyword evidence="6" id="KW-1185">Reference proteome</keyword>
<dbReference type="InterPro" id="IPR011146">
    <property type="entry name" value="HIT-like"/>
</dbReference>
<dbReference type="STRING" id="623280.SAMN05660226_00764"/>
<proteinExistence type="predicted"/>
<feature type="short sequence motif" description="Histidine triad motif" evidence="2 3">
    <location>
        <begin position="127"/>
        <end position="131"/>
    </location>
</feature>
<dbReference type="GO" id="GO:0003824">
    <property type="term" value="F:catalytic activity"/>
    <property type="evidence" value="ECO:0007669"/>
    <property type="project" value="InterPro"/>
</dbReference>
<dbReference type="PANTHER" id="PTHR46648">
    <property type="entry name" value="HIT FAMILY PROTEIN 1"/>
    <property type="match status" value="1"/>
</dbReference>
<evidence type="ECO:0000259" key="4">
    <source>
        <dbReference type="PROSITE" id="PS51084"/>
    </source>
</evidence>
<gene>
    <name evidence="5" type="ORF">SAMN05660226_00764</name>
</gene>
<dbReference type="Proteomes" id="UP000190541">
    <property type="component" value="Unassembled WGS sequence"/>
</dbReference>
<dbReference type="InterPro" id="IPR001310">
    <property type="entry name" value="Histidine_triad_HIT"/>
</dbReference>
<dbReference type="EMBL" id="FUYS01000002">
    <property type="protein sequence ID" value="SKB34422.1"/>
    <property type="molecule type" value="Genomic_DNA"/>
</dbReference>
<feature type="active site" description="Tele-AMP-histidine intermediate" evidence="1">
    <location>
        <position position="129"/>
    </location>
</feature>
<dbReference type="AlphaFoldDB" id="A0A1T5AHE4"/>
<evidence type="ECO:0000256" key="1">
    <source>
        <dbReference type="PIRSR" id="PIRSR601310-1"/>
    </source>
</evidence>
<dbReference type="PROSITE" id="PS51084">
    <property type="entry name" value="HIT_2"/>
    <property type="match status" value="1"/>
</dbReference>
<reference evidence="5 6" key="1">
    <citation type="submission" date="2017-02" db="EMBL/GenBank/DDBJ databases">
        <authorList>
            <person name="Peterson S.W."/>
        </authorList>
    </citation>
    <scope>NUCLEOTIDE SEQUENCE [LARGE SCALE GENOMIC DNA]</scope>
    <source>
        <strain evidence="5 6">DSM 22899</strain>
    </source>
</reference>
<protein>
    <submittedName>
        <fullName evidence="5">Histidine triad (HIT) family protein</fullName>
    </submittedName>
</protein>
<dbReference type="Gene3D" id="3.30.428.10">
    <property type="entry name" value="HIT-like"/>
    <property type="match status" value="1"/>
</dbReference>
<organism evidence="5 6">
    <name type="scientific">Parapedobacter luteus</name>
    <dbReference type="NCBI Taxonomy" id="623280"/>
    <lineage>
        <taxon>Bacteria</taxon>
        <taxon>Pseudomonadati</taxon>
        <taxon>Bacteroidota</taxon>
        <taxon>Sphingobacteriia</taxon>
        <taxon>Sphingobacteriales</taxon>
        <taxon>Sphingobacteriaceae</taxon>
        <taxon>Parapedobacter</taxon>
    </lineage>
</organism>
<feature type="domain" description="HIT" evidence="4">
    <location>
        <begin position="40"/>
        <end position="143"/>
    </location>
</feature>
<evidence type="ECO:0000256" key="3">
    <source>
        <dbReference type="PROSITE-ProRule" id="PRU00464"/>
    </source>
</evidence>
<evidence type="ECO:0000313" key="6">
    <source>
        <dbReference type="Proteomes" id="UP000190541"/>
    </source>
</evidence>
<evidence type="ECO:0000256" key="2">
    <source>
        <dbReference type="PIRSR" id="PIRSR601310-3"/>
    </source>
</evidence>
<sequence>MCGSAITAHNKQYLSSGCLSKTAVFIYLCAYQQESNMPTIFSKIIAGEIPAYKVAESNDYLAFLDINPLAKGHVLVIPKRETDYLFDMADDDYMGLWIFAKIVAQGIKRVFPCEKVGVAVVGLEVAHAHIHLVPINDVGDINFSKPKQKLTPAELAESAEAIKNAVLSITNTP</sequence>
<evidence type="ECO:0000313" key="5">
    <source>
        <dbReference type="EMBL" id="SKB34422.1"/>
    </source>
</evidence>